<dbReference type="OrthoDB" id="5497146at2"/>
<reference evidence="1 2" key="1">
    <citation type="submission" date="2019-08" db="EMBL/GenBank/DDBJ databases">
        <title>Bradymonadales sp. TMQ2.</title>
        <authorList>
            <person name="Liang Q."/>
        </authorList>
    </citation>
    <scope>NUCLEOTIDE SEQUENCE [LARGE SCALE GENOMIC DNA]</scope>
    <source>
        <strain evidence="1 2">TMQ2</strain>
    </source>
</reference>
<gene>
    <name evidence="1" type="ORF">FRC96_04990</name>
</gene>
<proteinExistence type="predicted"/>
<dbReference type="EMBL" id="VOSL01000023">
    <property type="protein sequence ID" value="TXD40798.1"/>
    <property type="molecule type" value="Genomic_DNA"/>
</dbReference>
<name>A0A5C6XD73_9DELT</name>
<accession>A0A5C6XD73</accession>
<dbReference type="Proteomes" id="UP000321046">
    <property type="component" value="Unassembled WGS sequence"/>
</dbReference>
<dbReference type="AlphaFoldDB" id="A0A5C6XD73"/>
<protein>
    <submittedName>
        <fullName evidence="1">Uncharacterized protein</fullName>
    </submittedName>
</protein>
<dbReference type="RefSeq" id="WP_146973374.1">
    <property type="nucleotide sequence ID" value="NZ_VOSL01000023.1"/>
</dbReference>
<evidence type="ECO:0000313" key="1">
    <source>
        <dbReference type="EMBL" id="TXD40798.1"/>
    </source>
</evidence>
<organism evidence="1 2">
    <name type="scientific">Lujinxingia vulgaris</name>
    <dbReference type="NCBI Taxonomy" id="2600176"/>
    <lineage>
        <taxon>Bacteria</taxon>
        <taxon>Deltaproteobacteria</taxon>
        <taxon>Bradymonadales</taxon>
        <taxon>Lujinxingiaceae</taxon>
        <taxon>Lujinxingia</taxon>
    </lineage>
</organism>
<sequence>MSSRFLPEAIRGVWFYVPEDFDLERGHERTRQQLAFRIDGSFTRYQIKNDSRRAIETGDYTYDGNFLILRGRNTDTFRVRQKGHWRWDLEGKKKEQRLLRALIDLDAPEELSTSAARDIRILPLRVQIKGRYKGDDTIFEAIYHPAEGDARLVATFFVEEHPGQKRWVGITPLVQGIEPATWERIIEDSFLDLFLGKPDDVGVVTLRLLDSGESRVFNYKVND</sequence>
<evidence type="ECO:0000313" key="2">
    <source>
        <dbReference type="Proteomes" id="UP000321046"/>
    </source>
</evidence>
<comment type="caution">
    <text evidence="1">The sequence shown here is derived from an EMBL/GenBank/DDBJ whole genome shotgun (WGS) entry which is preliminary data.</text>
</comment>